<evidence type="ECO:0008006" key="3">
    <source>
        <dbReference type="Google" id="ProtNLM"/>
    </source>
</evidence>
<evidence type="ECO:0000313" key="1">
    <source>
        <dbReference type="EMBL" id="ALH07082.1"/>
    </source>
</evidence>
<organism evidence="1 2">
    <name type="scientific">Port-miou virus</name>
    <dbReference type="NCBI Taxonomy" id="1733873"/>
    <lineage>
        <taxon>Viruses</taxon>
        <taxon>Varidnaviria</taxon>
        <taxon>Bamfordvirae</taxon>
        <taxon>Nucleocytoviricota</taxon>
        <taxon>Megaviricetes</taxon>
        <taxon>Pimascovirales</taxon>
        <taxon>Pimascovirales incertae sedis</taxon>
        <taxon>Marseilleviridae</taxon>
        <taxon>Losannavirus</taxon>
        <taxon>Losannavirus lausannense</taxon>
        <taxon>Lausannevirus</taxon>
    </lineage>
</organism>
<sequence>MQQRLVNPETGRNVLYGGKTHLNLVRRGILPREEPVKKGAGGSNVRKYKKEHLKASEFCGTVPGSFPVNTERRAKAALSYARNDVNPERVRECARRKAKRMGWF</sequence>
<protein>
    <recommendedName>
        <fullName evidence="3">2-cysteine adaptor domain-containing protein</fullName>
    </recommendedName>
</protein>
<dbReference type="EMBL" id="KT428292">
    <property type="protein sequence ID" value="ALH07082.1"/>
    <property type="molecule type" value="Genomic_DNA"/>
</dbReference>
<reference evidence="1" key="1">
    <citation type="journal article" date="2015" name="Genome Announc.">
        <title>Complete Genome Sequence of a New Member of the Marseilleviridae Recovered from the Brackish Submarine Spring in the Cassis Port-Miou Calanque, France.</title>
        <authorList>
            <person name="Doutre G."/>
            <person name="Arfib B."/>
            <person name="Rochette P."/>
            <person name="Claverie J.M."/>
            <person name="Bonin P."/>
            <person name="Abergel C."/>
        </authorList>
    </citation>
    <scope>NUCLEOTIDE SEQUENCE [LARGE SCALE GENOMIC DNA]</scope>
    <source>
        <strain evidence="1">1</strain>
    </source>
</reference>
<name>A0A0N9PZD7_9VIRU</name>
<accession>A0A0N9PZD7</accession>
<gene>
    <name evidence="1" type="ORF">PMV_384</name>
</gene>
<dbReference type="Proteomes" id="UP000319438">
    <property type="component" value="Segment"/>
</dbReference>
<evidence type="ECO:0000313" key="2">
    <source>
        <dbReference type="Proteomes" id="UP000319438"/>
    </source>
</evidence>
<proteinExistence type="predicted"/>